<feature type="compositionally biased region" description="Basic and acidic residues" evidence="1">
    <location>
        <begin position="1"/>
        <end position="22"/>
    </location>
</feature>
<dbReference type="Proteomes" id="UP000004259">
    <property type="component" value="Unassembled WGS sequence"/>
</dbReference>
<dbReference type="EMBL" id="ADKM02000134">
    <property type="protein sequence ID" value="EGC01236.1"/>
    <property type="molecule type" value="Genomic_DNA"/>
</dbReference>
<sequence length="61" mass="7548">MEEKFVPYEKMSPRERRKEDAKHRRTWGGLNPRTRKADSGKIYKRGDKHKRTELNWYTKLR</sequence>
<name>E9SHX3_RUMAL</name>
<keyword evidence="3" id="KW-1185">Reference proteome</keyword>
<evidence type="ECO:0000313" key="3">
    <source>
        <dbReference type="Proteomes" id="UP000004259"/>
    </source>
</evidence>
<reference evidence="2 3" key="1">
    <citation type="submission" date="2011-02" db="EMBL/GenBank/DDBJ databases">
        <authorList>
            <person name="Nelson K.E."/>
            <person name="Sutton G."/>
            <person name="Torralba M."/>
            <person name="Durkin S."/>
            <person name="Harkins D."/>
            <person name="Montgomery R."/>
            <person name="Ziemer C."/>
            <person name="Klaassens E."/>
            <person name="Ocuiv P."/>
            <person name="Morrison M."/>
        </authorList>
    </citation>
    <scope>NUCLEOTIDE SEQUENCE [LARGE SCALE GENOMIC DNA]</scope>
    <source>
        <strain evidence="2 3">8</strain>
    </source>
</reference>
<evidence type="ECO:0000256" key="1">
    <source>
        <dbReference type="SAM" id="MobiDB-lite"/>
    </source>
</evidence>
<evidence type="ECO:0000313" key="2">
    <source>
        <dbReference type="EMBL" id="EGC01236.1"/>
    </source>
</evidence>
<proteinExistence type="predicted"/>
<accession>E9SHX3</accession>
<dbReference type="RefSeq" id="WP_002853423.1">
    <property type="nucleotide sequence ID" value="NZ_ADKM02000134.1"/>
</dbReference>
<feature type="region of interest" description="Disordered" evidence="1">
    <location>
        <begin position="1"/>
        <end position="42"/>
    </location>
</feature>
<organism evidence="2 3">
    <name type="scientific">Ruminococcus albus 8</name>
    <dbReference type="NCBI Taxonomy" id="246199"/>
    <lineage>
        <taxon>Bacteria</taxon>
        <taxon>Bacillati</taxon>
        <taxon>Bacillota</taxon>
        <taxon>Clostridia</taxon>
        <taxon>Eubacteriales</taxon>
        <taxon>Oscillospiraceae</taxon>
        <taxon>Ruminococcus</taxon>
    </lineage>
</organism>
<dbReference type="OrthoDB" id="1956557at2"/>
<protein>
    <submittedName>
        <fullName evidence="2">Conserved domain protein</fullName>
    </submittedName>
</protein>
<comment type="caution">
    <text evidence="2">The sequence shown here is derived from an EMBL/GenBank/DDBJ whole genome shotgun (WGS) entry which is preliminary data.</text>
</comment>
<gene>
    <name evidence="2" type="ORF">CUS_7077</name>
</gene>
<dbReference type="AlphaFoldDB" id="E9SHX3"/>